<dbReference type="OrthoDB" id="6613705at2759"/>
<sequence>MSSSRDTSQCKNSSSNLLKLFNGGRHDHRVVTRQDLITDYSSNDDDNNNSPRSSTSDNAVAINNYYTWNSSRTNSPIHKERAQIISALHSVKSTSELCRGLTNCDGYNRAHRIKEIMSMCADRRGDFSADEYHHHDHPHHDHGNEQDPTVTESDAVTTALLTDEETSNRRSSWTSSYLGGASLCWLSTATDRETEDDYNDNGNENNVNAEEEHCRRTSKRQLSWFRKLNRKFRNSRDSR</sequence>
<evidence type="ECO:0000313" key="3">
    <source>
        <dbReference type="Proteomes" id="UP001154329"/>
    </source>
</evidence>
<reference evidence="2" key="1">
    <citation type="submission" date="2022-02" db="EMBL/GenBank/DDBJ databases">
        <authorList>
            <person name="King R."/>
        </authorList>
    </citation>
    <scope>NUCLEOTIDE SEQUENCE</scope>
</reference>
<feature type="region of interest" description="Disordered" evidence="1">
    <location>
        <begin position="131"/>
        <end position="153"/>
    </location>
</feature>
<reference evidence="2" key="2">
    <citation type="submission" date="2022-10" db="EMBL/GenBank/DDBJ databases">
        <authorList>
            <consortium name="ENA_rothamsted_submissions"/>
            <consortium name="culmorum"/>
            <person name="King R."/>
        </authorList>
    </citation>
    <scope>NUCLEOTIDE SEQUENCE</scope>
</reference>
<dbReference type="EMBL" id="OU899034">
    <property type="protein sequence ID" value="CAH1716041.1"/>
    <property type="molecule type" value="Genomic_DNA"/>
</dbReference>
<protein>
    <submittedName>
        <fullName evidence="2">Uncharacterized protein</fullName>
    </submittedName>
</protein>
<dbReference type="AlphaFoldDB" id="A0A9P0ITV2"/>
<feature type="compositionally biased region" description="Basic and acidic residues" evidence="1">
    <location>
        <begin position="131"/>
        <end position="145"/>
    </location>
</feature>
<name>A0A9P0ITV2_APHGO</name>
<feature type="compositionally biased region" description="Low complexity" evidence="1">
    <location>
        <begin position="48"/>
        <end position="58"/>
    </location>
</feature>
<gene>
    <name evidence="2" type="ORF">APHIGO_LOCUS3407</name>
</gene>
<keyword evidence="3" id="KW-1185">Reference proteome</keyword>
<proteinExistence type="predicted"/>
<dbReference type="Proteomes" id="UP001154329">
    <property type="component" value="Chromosome 1"/>
</dbReference>
<evidence type="ECO:0000256" key="1">
    <source>
        <dbReference type="SAM" id="MobiDB-lite"/>
    </source>
</evidence>
<evidence type="ECO:0000313" key="2">
    <source>
        <dbReference type="EMBL" id="CAH1716041.1"/>
    </source>
</evidence>
<organism evidence="2 3">
    <name type="scientific">Aphis gossypii</name>
    <name type="common">Cotton aphid</name>
    <dbReference type="NCBI Taxonomy" id="80765"/>
    <lineage>
        <taxon>Eukaryota</taxon>
        <taxon>Metazoa</taxon>
        <taxon>Ecdysozoa</taxon>
        <taxon>Arthropoda</taxon>
        <taxon>Hexapoda</taxon>
        <taxon>Insecta</taxon>
        <taxon>Pterygota</taxon>
        <taxon>Neoptera</taxon>
        <taxon>Paraneoptera</taxon>
        <taxon>Hemiptera</taxon>
        <taxon>Sternorrhyncha</taxon>
        <taxon>Aphidomorpha</taxon>
        <taxon>Aphidoidea</taxon>
        <taxon>Aphididae</taxon>
        <taxon>Aphidini</taxon>
        <taxon>Aphis</taxon>
        <taxon>Aphis</taxon>
    </lineage>
</organism>
<accession>A0A9P0ITV2</accession>
<feature type="region of interest" description="Disordered" evidence="1">
    <location>
        <begin position="38"/>
        <end position="58"/>
    </location>
</feature>
<feature type="region of interest" description="Disordered" evidence="1">
    <location>
        <begin position="194"/>
        <end position="214"/>
    </location>
</feature>